<gene>
    <name evidence="1" type="ORF">HNR41_001557</name>
</gene>
<dbReference type="RefSeq" id="WP_184283360.1">
    <property type="nucleotide sequence ID" value="NZ_BMCO01000002.1"/>
</dbReference>
<sequence>MEQLYEDVASYTLNLSDDDVLQITDFTALEPIYPHWYRAMNTMDMASE</sequence>
<reference evidence="1 2" key="1">
    <citation type="submission" date="2020-08" db="EMBL/GenBank/DDBJ databases">
        <title>Genomic Encyclopedia of Type Strains, Phase IV (KMG-IV): sequencing the most valuable type-strain genomes for metagenomic binning, comparative biology and taxonomic classification.</title>
        <authorList>
            <person name="Goeker M."/>
        </authorList>
    </citation>
    <scope>NUCLEOTIDE SEQUENCE [LARGE SCALE GENOMIC DNA]</scope>
    <source>
        <strain evidence="1 2">DSM 22419</strain>
    </source>
</reference>
<organism evidence="1 2">
    <name type="scientific">Jeotgalicoccus coquinae</name>
    <dbReference type="NCBI Taxonomy" id="709509"/>
    <lineage>
        <taxon>Bacteria</taxon>
        <taxon>Bacillati</taxon>
        <taxon>Bacillota</taxon>
        <taxon>Bacilli</taxon>
        <taxon>Bacillales</taxon>
        <taxon>Staphylococcaceae</taxon>
        <taxon>Jeotgalicoccus</taxon>
    </lineage>
</organism>
<dbReference type="Proteomes" id="UP000545588">
    <property type="component" value="Unassembled WGS sequence"/>
</dbReference>
<comment type="caution">
    <text evidence="1">The sequence shown here is derived from an EMBL/GenBank/DDBJ whole genome shotgun (WGS) entry which is preliminary data.</text>
</comment>
<keyword evidence="2" id="KW-1185">Reference proteome</keyword>
<evidence type="ECO:0000313" key="1">
    <source>
        <dbReference type="EMBL" id="MBB6423585.1"/>
    </source>
</evidence>
<proteinExistence type="predicted"/>
<accession>A0ABR6QPP9</accession>
<evidence type="ECO:0000313" key="2">
    <source>
        <dbReference type="Proteomes" id="UP000545588"/>
    </source>
</evidence>
<dbReference type="EMBL" id="JACHFF010000002">
    <property type="protein sequence ID" value="MBB6423585.1"/>
    <property type="molecule type" value="Genomic_DNA"/>
</dbReference>
<protein>
    <submittedName>
        <fullName evidence="1">Uncharacterized protein</fullName>
    </submittedName>
</protein>
<name>A0ABR6QPP9_9STAP</name>